<dbReference type="EMBL" id="QRDY01000018">
    <property type="protein sequence ID" value="RED55347.1"/>
    <property type="molecule type" value="Genomic_DNA"/>
</dbReference>
<comment type="caution">
    <text evidence="2">The sequence shown here is derived from an EMBL/GenBank/DDBJ whole genome shotgun (WGS) entry which is preliminary data.</text>
</comment>
<dbReference type="RefSeq" id="WP_115994916.1">
    <property type="nucleotide sequence ID" value="NZ_QRDY01000018.1"/>
</dbReference>
<dbReference type="InterPro" id="IPR019277">
    <property type="entry name" value="DUF2304"/>
</dbReference>
<reference evidence="2 3" key="1">
    <citation type="submission" date="2018-07" db="EMBL/GenBank/DDBJ databases">
        <title>Genomic Encyclopedia of Type Strains, Phase III (KMG-III): the genomes of soil and plant-associated and newly described type strains.</title>
        <authorList>
            <person name="Whitman W."/>
        </authorList>
    </citation>
    <scope>NUCLEOTIDE SEQUENCE [LARGE SCALE GENOMIC DNA]</scope>
    <source>
        <strain evidence="2 3">CECT 8236</strain>
    </source>
</reference>
<dbReference type="OrthoDB" id="677868at2"/>
<dbReference type="Proteomes" id="UP000256869">
    <property type="component" value="Unassembled WGS sequence"/>
</dbReference>
<accession>A0A3D9I0R3</accession>
<dbReference type="AlphaFoldDB" id="A0A3D9I0R3"/>
<evidence type="ECO:0008006" key="4">
    <source>
        <dbReference type="Google" id="ProtNLM"/>
    </source>
</evidence>
<protein>
    <recommendedName>
        <fullName evidence="4">DUF2304 domain-containing protein</fullName>
    </recommendedName>
</protein>
<evidence type="ECO:0000256" key="1">
    <source>
        <dbReference type="SAM" id="Phobius"/>
    </source>
</evidence>
<name>A0A3D9I0R3_9BACL</name>
<organism evidence="2 3">
    <name type="scientific">Cohnella lupini</name>
    <dbReference type="NCBI Taxonomy" id="1294267"/>
    <lineage>
        <taxon>Bacteria</taxon>
        <taxon>Bacillati</taxon>
        <taxon>Bacillota</taxon>
        <taxon>Bacilli</taxon>
        <taxon>Bacillales</taxon>
        <taxon>Paenibacillaceae</taxon>
        <taxon>Cohnella</taxon>
    </lineage>
</organism>
<evidence type="ECO:0000313" key="3">
    <source>
        <dbReference type="Proteomes" id="UP000256869"/>
    </source>
</evidence>
<feature type="transmembrane region" description="Helical" evidence="1">
    <location>
        <begin position="6"/>
        <end position="22"/>
    </location>
</feature>
<gene>
    <name evidence="2" type="ORF">DFP95_11884</name>
</gene>
<keyword evidence="1" id="KW-1133">Transmembrane helix</keyword>
<proteinExistence type="predicted"/>
<keyword evidence="1" id="KW-0472">Membrane</keyword>
<feature type="transmembrane region" description="Helical" evidence="1">
    <location>
        <begin position="64"/>
        <end position="88"/>
    </location>
</feature>
<feature type="transmembrane region" description="Helical" evidence="1">
    <location>
        <begin position="34"/>
        <end position="52"/>
    </location>
</feature>
<keyword evidence="1" id="KW-0812">Transmembrane</keyword>
<keyword evidence="3" id="KW-1185">Reference proteome</keyword>
<sequence>MERIQILSMMLSLSLILFVMHLGRRRVIKEQYCLLWLLFGVVMLVLSMNTGWLEQLASYARIVYAPSLLFLVGITLSFVLILHLTVVVSKLTERIVLLTQELGLMKHEHELYEKANTR</sequence>
<dbReference type="Pfam" id="PF10066">
    <property type="entry name" value="DUF2304"/>
    <property type="match status" value="1"/>
</dbReference>
<evidence type="ECO:0000313" key="2">
    <source>
        <dbReference type="EMBL" id="RED55347.1"/>
    </source>
</evidence>